<evidence type="ECO:0000256" key="1">
    <source>
        <dbReference type="SAM" id="MobiDB-lite"/>
    </source>
</evidence>
<feature type="non-terminal residue" evidence="2">
    <location>
        <position position="290"/>
    </location>
</feature>
<dbReference type="AlphaFoldDB" id="A0A6H5HUD1"/>
<organism evidence="2 3">
    <name type="scientific">Nesidiocoris tenuis</name>
    <dbReference type="NCBI Taxonomy" id="355587"/>
    <lineage>
        <taxon>Eukaryota</taxon>
        <taxon>Metazoa</taxon>
        <taxon>Ecdysozoa</taxon>
        <taxon>Arthropoda</taxon>
        <taxon>Hexapoda</taxon>
        <taxon>Insecta</taxon>
        <taxon>Pterygota</taxon>
        <taxon>Neoptera</taxon>
        <taxon>Paraneoptera</taxon>
        <taxon>Hemiptera</taxon>
        <taxon>Heteroptera</taxon>
        <taxon>Panheteroptera</taxon>
        <taxon>Cimicomorpha</taxon>
        <taxon>Miridae</taxon>
        <taxon>Dicyphina</taxon>
        <taxon>Nesidiocoris</taxon>
    </lineage>
</organism>
<proteinExistence type="predicted"/>
<sequence length="290" mass="32463">FPPRTLHPPNGRSLTGLLKFREWQVLIKGISFLEVSTGHEPALKHKYCVTPRVFCEARMKSGEFSGWAETRKKRAMYGEINPDDLKDTKDSIWLQCDRCKFTTPCNPNVHGKSQKTPTAPKMAPPISIAQDIAHAPMIIQEMPHRQEKQKEESPPLPLLNVEPFGPPIESRTGEDGENEVKKDMANETENVELITADIGDPADFQDENLATIEPGQMLQMTSGSKQVTLQSIEGEDGQNTLCMVDENGMIVQRVEQAEDGTLYVQMPDGSDPTKQFNPFSQPSDGFFRVH</sequence>
<dbReference type="OrthoDB" id="8184392at2759"/>
<feature type="non-terminal residue" evidence="2">
    <location>
        <position position="1"/>
    </location>
</feature>
<feature type="compositionally biased region" description="Polar residues" evidence="1">
    <location>
        <begin position="272"/>
        <end position="283"/>
    </location>
</feature>
<evidence type="ECO:0000313" key="2">
    <source>
        <dbReference type="EMBL" id="CAB0020623.1"/>
    </source>
</evidence>
<name>A0A6H5HUD1_9HEMI</name>
<protein>
    <submittedName>
        <fullName evidence="2">Uncharacterized protein</fullName>
    </submittedName>
</protein>
<feature type="region of interest" description="Disordered" evidence="1">
    <location>
        <begin position="269"/>
        <end position="290"/>
    </location>
</feature>
<reference evidence="2 3" key="1">
    <citation type="submission" date="2020-02" db="EMBL/GenBank/DDBJ databases">
        <authorList>
            <person name="Ferguson B K."/>
        </authorList>
    </citation>
    <scope>NUCLEOTIDE SEQUENCE [LARGE SCALE GENOMIC DNA]</scope>
</reference>
<dbReference type="Proteomes" id="UP000479000">
    <property type="component" value="Unassembled WGS sequence"/>
</dbReference>
<keyword evidence="3" id="KW-1185">Reference proteome</keyword>
<evidence type="ECO:0000313" key="3">
    <source>
        <dbReference type="Proteomes" id="UP000479000"/>
    </source>
</evidence>
<dbReference type="EMBL" id="CADCXU010035421">
    <property type="protein sequence ID" value="CAB0020623.1"/>
    <property type="molecule type" value="Genomic_DNA"/>
</dbReference>
<gene>
    <name evidence="2" type="ORF">NTEN_LOCUS24195</name>
</gene>
<accession>A0A6H5HUD1</accession>